<name>A0ABN3Q4P7_9ACTN</name>
<dbReference type="EMBL" id="BAAATD010000008">
    <property type="protein sequence ID" value="GAA2616650.1"/>
    <property type="molecule type" value="Genomic_DNA"/>
</dbReference>
<organism evidence="2 3">
    <name type="scientific">Actinomadura fulvescens</name>
    <dbReference type="NCBI Taxonomy" id="46160"/>
    <lineage>
        <taxon>Bacteria</taxon>
        <taxon>Bacillati</taxon>
        <taxon>Actinomycetota</taxon>
        <taxon>Actinomycetes</taxon>
        <taxon>Streptosporangiales</taxon>
        <taxon>Thermomonosporaceae</taxon>
        <taxon>Actinomadura</taxon>
    </lineage>
</organism>
<keyword evidence="3" id="KW-1185">Reference proteome</keyword>
<dbReference type="Proteomes" id="UP001501509">
    <property type="component" value="Unassembled WGS sequence"/>
</dbReference>
<dbReference type="Gene3D" id="1.10.1200.10">
    <property type="entry name" value="ACP-like"/>
    <property type="match status" value="1"/>
</dbReference>
<dbReference type="InterPro" id="IPR009081">
    <property type="entry name" value="PP-bd_ACP"/>
</dbReference>
<dbReference type="InterPro" id="IPR036736">
    <property type="entry name" value="ACP-like_sf"/>
</dbReference>
<dbReference type="SUPFAM" id="SSF47336">
    <property type="entry name" value="ACP-like"/>
    <property type="match status" value="1"/>
</dbReference>
<feature type="domain" description="Carrier" evidence="1">
    <location>
        <begin position="18"/>
        <end position="97"/>
    </location>
</feature>
<gene>
    <name evidence="2" type="ORF">GCM10010411_59720</name>
</gene>
<reference evidence="2 3" key="1">
    <citation type="journal article" date="2019" name="Int. J. Syst. Evol. Microbiol.">
        <title>The Global Catalogue of Microorganisms (GCM) 10K type strain sequencing project: providing services to taxonomists for standard genome sequencing and annotation.</title>
        <authorList>
            <consortium name="The Broad Institute Genomics Platform"/>
            <consortium name="The Broad Institute Genome Sequencing Center for Infectious Disease"/>
            <person name="Wu L."/>
            <person name="Ma J."/>
        </authorList>
    </citation>
    <scope>NUCLEOTIDE SEQUENCE [LARGE SCALE GENOMIC DNA]</scope>
    <source>
        <strain evidence="2 3">JCM 6833</strain>
    </source>
</reference>
<evidence type="ECO:0000259" key="1">
    <source>
        <dbReference type="PROSITE" id="PS50075"/>
    </source>
</evidence>
<evidence type="ECO:0000313" key="2">
    <source>
        <dbReference type="EMBL" id="GAA2616650.1"/>
    </source>
</evidence>
<evidence type="ECO:0000313" key="3">
    <source>
        <dbReference type="Proteomes" id="UP001501509"/>
    </source>
</evidence>
<proteinExistence type="predicted"/>
<accession>A0ABN3Q4P7</accession>
<dbReference type="Pfam" id="PF00550">
    <property type="entry name" value="PP-binding"/>
    <property type="match status" value="1"/>
</dbReference>
<dbReference type="RefSeq" id="WP_344545793.1">
    <property type="nucleotide sequence ID" value="NZ_BAAATD010000008.1"/>
</dbReference>
<protein>
    <submittedName>
        <fullName evidence="2">Acyl carrier protein</fullName>
    </submittedName>
</protein>
<dbReference type="PROSITE" id="PS50075">
    <property type="entry name" value="CARRIER"/>
    <property type="match status" value="1"/>
</dbReference>
<sequence>MAETRPGGLTDPSLGEHMDIEETIKKVLVADLFVDAPLTDIDDQESLRNIYGLDSIGFTELRVQCEDLFQIEISDEDFAPEHFRTVASLAALIRRLRTEQA</sequence>
<comment type="caution">
    <text evidence="2">The sequence shown here is derived from an EMBL/GenBank/DDBJ whole genome shotgun (WGS) entry which is preliminary data.</text>
</comment>